<proteinExistence type="predicted"/>
<name>U5IIP5_9DELT</name>
<dbReference type="PANTHER" id="PTHR39452:SF1">
    <property type="entry name" value="CHEY-P PHOSPHATASE CHEX"/>
    <property type="match status" value="1"/>
</dbReference>
<dbReference type="PANTHER" id="PTHR39452">
    <property type="entry name" value="CHEY-P PHOSPHATASE CHEX"/>
    <property type="match status" value="1"/>
</dbReference>
<feature type="domain" description="Chemotaxis phosphatase CheX-like" evidence="2">
    <location>
        <begin position="42"/>
        <end position="139"/>
    </location>
</feature>
<keyword evidence="1" id="KW-0145">Chemotaxis</keyword>
<dbReference type="InterPro" id="IPR028051">
    <property type="entry name" value="CheX-like_dom"/>
</dbReference>
<dbReference type="EMBL" id="JX869937">
    <property type="protein sequence ID" value="AFZ77037.1"/>
    <property type="molecule type" value="Genomic_DNA"/>
</dbReference>
<dbReference type="InterPro" id="IPR038756">
    <property type="entry name" value="CheX-like"/>
</dbReference>
<dbReference type="AlphaFoldDB" id="U5IIP5"/>
<dbReference type="SUPFAM" id="SSF103039">
    <property type="entry name" value="CheC-like"/>
    <property type="match status" value="1"/>
</dbReference>
<sequence length="151" mass="16104">MSIEIAKSFIKATNEVLTTMARITPVSGKPFVKKNTVAQGDVSGVIGLTGDKVGTISVSFTQACALGIVRNMLGGDIEDVIRDTQDAVGELTNMISGKSRQLLSETGLTIHASTPTVIMGKGHTIHHISREPIMAIPFTTDHGQFTVEFCF</sequence>
<gene>
    <name evidence="3" type="primary">cheC</name>
    <name evidence="3" type="ORF">ALPM_00300</name>
</gene>
<organism evidence="3">
    <name type="scientific">delta proteobacterium ML-1</name>
    <dbReference type="NCBI Taxonomy" id="947513"/>
    <lineage>
        <taxon>Bacteria</taxon>
        <taxon>Deltaproteobacteria</taxon>
    </lineage>
</organism>
<dbReference type="GO" id="GO:0006935">
    <property type="term" value="P:chemotaxis"/>
    <property type="evidence" value="ECO:0007669"/>
    <property type="project" value="UniProtKB-KW"/>
</dbReference>
<evidence type="ECO:0000256" key="1">
    <source>
        <dbReference type="ARBA" id="ARBA00022500"/>
    </source>
</evidence>
<dbReference type="CDD" id="cd17906">
    <property type="entry name" value="CheX"/>
    <property type="match status" value="1"/>
</dbReference>
<protein>
    <submittedName>
        <fullName evidence="3">Chemotaxis protein cheC</fullName>
    </submittedName>
</protein>
<evidence type="ECO:0000313" key="3">
    <source>
        <dbReference type="EMBL" id="AFZ77037.1"/>
    </source>
</evidence>
<evidence type="ECO:0000259" key="2">
    <source>
        <dbReference type="Pfam" id="PF13690"/>
    </source>
</evidence>
<dbReference type="InterPro" id="IPR028976">
    <property type="entry name" value="CheC-like_sf"/>
</dbReference>
<reference evidence="3" key="1">
    <citation type="journal article" date="2013" name="Environ. Microbiol.">
        <title>Comparative genomic analysis of magnetotactic bacteria from the Deltaproteobacteria provides new insights into magnetite and greigite magnetosome genes required for magnetotaxis.</title>
        <authorList>
            <person name="Lefevre C.T."/>
            <person name="Trubitsyn D."/>
            <person name="Abreu F."/>
            <person name="Kolinko S."/>
            <person name="Jogler C."/>
            <person name="de Almeida L.G."/>
            <person name="de Vasconcelos A.T."/>
            <person name="Kube M."/>
            <person name="Reinhardt R."/>
            <person name="Lins U."/>
            <person name="Pignol D."/>
            <person name="Schuler D."/>
            <person name="Bazylinski D.A."/>
            <person name="Ginet N."/>
        </authorList>
    </citation>
    <scope>NUCLEOTIDE SEQUENCE</scope>
    <source>
        <strain evidence="3">ML-1</strain>
    </source>
</reference>
<dbReference type="Pfam" id="PF13690">
    <property type="entry name" value="CheX"/>
    <property type="match status" value="1"/>
</dbReference>
<accession>U5IIP5</accession>
<dbReference type="Gene3D" id="3.40.1550.10">
    <property type="entry name" value="CheC-like"/>
    <property type="match status" value="1"/>
</dbReference>